<dbReference type="Proteomes" id="UP000186922">
    <property type="component" value="Unassembled WGS sequence"/>
</dbReference>
<organism evidence="2 3">
    <name type="scientific">Ramazzottius varieornatus</name>
    <name type="common">Water bear</name>
    <name type="synonym">Tardigrade</name>
    <dbReference type="NCBI Taxonomy" id="947166"/>
    <lineage>
        <taxon>Eukaryota</taxon>
        <taxon>Metazoa</taxon>
        <taxon>Ecdysozoa</taxon>
        <taxon>Tardigrada</taxon>
        <taxon>Eutardigrada</taxon>
        <taxon>Parachela</taxon>
        <taxon>Hypsibioidea</taxon>
        <taxon>Ramazzottiidae</taxon>
        <taxon>Ramazzottius</taxon>
    </lineage>
</organism>
<dbReference type="EMBL" id="BDGG01000002">
    <property type="protein sequence ID" value="GAU94456.1"/>
    <property type="molecule type" value="Genomic_DNA"/>
</dbReference>
<accession>A0A1D1UXS9</accession>
<sequence length="191" mass="22001">MPFYNTSTSIRQNSRKVCLVAIGFACCHTNAAASVQLPPNLLTAMRLRLCSLRTACFVVAFYTFFVALLMLGFGCHDYYVAPEYLLWLRVAGAFTVIILFLAGSCLLRAIYRNSGQLFLTWLVVYSLYVGYQITNIIWNCYYYYTDYDSVPEPIRMSVKCNFIVFSILLCFDILSIFVVYRYKNQTRIGRT</sequence>
<proteinExistence type="predicted"/>
<protein>
    <recommendedName>
        <fullName evidence="4">MARVEL domain-containing protein</fullName>
    </recommendedName>
</protein>
<evidence type="ECO:0000256" key="1">
    <source>
        <dbReference type="SAM" id="Phobius"/>
    </source>
</evidence>
<evidence type="ECO:0000313" key="2">
    <source>
        <dbReference type="EMBL" id="GAU94456.1"/>
    </source>
</evidence>
<keyword evidence="1" id="KW-0812">Transmembrane</keyword>
<feature type="transmembrane region" description="Helical" evidence="1">
    <location>
        <begin position="86"/>
        <end position="107"/>
    </location>
</feature>
<feature type="transmembrane region" description="Helical" evidence="1">
    <location>
        <begin position="119"/>
        <end position="144"/>
    </location>
</feature>
<evidence type="ECO:0008006" key="4">
    <source>
        <dbReference type="Google" id="ProtNLM"/>
    </source>
</evidence>
<reference evidence="2 3" key="1">
    <citation type="journal article" date="2016" name="Nat. Commun.">
        <title>Extremotolerant tardigrade genome and improved radiotolerance of human cultured cells by tardigrade-unique protein.</title>
        <authorList>
            <person name="Hashimoto T."/>
            <person name="Horikawa D.D."/>
            <person name="Saito Y."/>
            <person name="Kuwahara H."/>
            <person name="Kozuka-Hata H."/>
            <person name="Shin-I T."/>
            <person name="Minakuchi Y."/>
            <person name="Ohishi K."/>
            <person name="Motoyama A."/>
            <person name="Aizu T."/>
            <person name="Enomoto A."/>
            <person name="Kondo K."/>
            <person name="Tanaka S."/>
            <person name="Hara Y."/>
            <person name="Koshikawa S."/>
            <person name="Sagara H."/>
            <person name="Miura T."/>
            <person name="Yokobori S."/>
            <person name="Miyagawa K."/>
            <person name="Suzuki Y."/>
            <person name="Kubo T."/>
            <person name="Oyama M."/>
            <person name="Kohara Y."/>
            <person name="Fujiyama A."/>
            <person name="Arakawa K."/>
            <person name="Katayama T."/>
            <person name="Toyoda A."/>
            <person name="Kunieda T."/>
        </authorList>
    </citation>
    <scope>NUCLEOTIDE SEQUENCE [LARGE SCALE GENOMIC DNA]</scope>
    <source>
        <strain evidence="2 3">YOKOZUNA-1</strain>
    </source>
</reference>
<dbReference type="AlphaFoldDB" id="A0A1D1UXS9"/>
<keyword evidence="1" id="KW-1133">Transmembrane helix</keyword>
<name>A0A1D1UXS9_RAMVA</name>
<feature type="transmembrane region" description="Helical" evidence="1">
    <location>
        <begin position="156"/>
        <end position="180"/>
    </location>
</feature>
<keyword evidence="3" id="KW-1185">Reference proteome</keyword>
<comment type="caution">
    <text evidence="2">The sequence shown here is derived from an EMBL/GenBank/DDBJ whole genome shotgun (WGS) entry which is preliminary data.</text>
</comment>
<gene>
    <name evidence="2" type="primary">RvY_06227-1</name>
    <name evidence="2" type="synonym">RvY_06227.1</name>
    <name evidence="2" type="ORF">RvY_06227</name>
</gene>
<feature type="transmembrane region" description="Helical" evidence="1">
    <location>
        <begin position="55"/>
        <end position="74"/>
    </location>
</feature>
<evidence type="ECO:0000313" key="3">
    <source>
        <dbReference type="Proteomes" id="UP000186922"/>
    </source>
</evidence>
<keyword evidence="1" id="KW-0472">Membrane</keyword>